<name>A0A427A7L5_ENSVE</name>
<accession>A0A427A7L5</accession>
<sequence>MLKNDRSSLASSRPQRLADIAPEVVDSYSWIWKTRCSRSVLPKQVLEVISNLCHCTSANLGEGDDVTLNRKIRRPMAPAEIYRSRRCSRLSSAEAGIDAGGGRCDQAARGVAPMAMAERGSRVEGCKRAIPMRKKGELLSFDREGLLFLG</sequence>
<proteinExistence type="predicted"/>
<evidence type="ECO:0000313" key="1">
    <source>
        <dbReference type="EMBL" id="RRT72161.1"/>
    </source>
</evidence>
<dbReference type="Proteomes" id="UP000287651">
    <property type="component" value="Unassembled WGS sequence"/>
</dbReference>
<comment type="caution">
    <text evidence="1">The sequence shown here is derived from an EMBL/GenBank/DDBJ whole genome shotgun (WGS) entry which is preliminary data.</text>
</comment>
<dbReference type="AlphaFoldDB" id="A0A427A7L5"/>
<organism evidence="1 2">
    <name type="scientific">Ensete ventricosum</name>
    <name type="common">Abyssinian banana</name>
    <name type="synonym">Musa ensete</name>
    <dbReference type="NCBI Taxonomy" id="4639"/>
    <lineage>
        <taxon>Eukaryota</taxon>
        <taxon>Viridiplantae</taxon>
        <taxon>Streptophyta</taxon>
        <taxon>Embryophyta</taxon>
        <taxon>Tracheophyta</taxon>
        <taxon>Spermatophyta</taxon>
        <taxon>Magnoliopsida</taxon>
        <taxon>Liliopsida</taxon>
        <taxon>Zingiberales</taxon>
        <taxon>Musaceae</taxon>
        <taxon>Ensete</taxon>
    </lineage>
</organism>
<protein>
    <submittedName>
        <fullName evidence="1">Uncharacterized protein</fullName>
    </submittedName>
</protein>
<gene>
    <name evidence="1" type="ORF">B296_00000567</name>
</gene>
<dbReference type="EMBL" id="AMZH03003494">
    <property type="protein sequence ID" value="RRT72161.1"/>
    <property type="molecule type" value="Genomic_DNA"/>
</dbReference>
<evidence type="ECO:0000313" key="2">
    <source>
        <dbReference type="Proteomes" id="UP000287651"/>
    </source>
</evidence>
<reference evidence="1 2" key="1">
    <citation type="journal article" date="2014" name="Agronomy (Basel)">
        <title>A Draft Genome Sequence for Ensete ventricosum, the Drought-Tolerant Tree Against Hunger.</title>
        <authorList>
            <person name="Harrison J."/>
            <person name="Moore K.A."/>
            <person name="Paszkiewicz K."/>
            <person name="Jones T."/>
            <person name="Grant M."/>
            <person name="Ambacheew D."/>
            <person name="Muzemil S."/>
            <person name="Studholme D.J."/>
        </authorList>
    </citation>
    <scope>NUCLEOTIDE SEQUENCE [LARGE SCALE GENOMIC DNA]</scope>
</reference>